<dbReference type="OrthoDB" id="335532at2"/>
<evidence type="ECO:0000313" key="5">
    <source>
        <dbReference type="Proteomes" id="UP000231990"/>
    </source>
</evidence>
<keyword evidence="4" id="KW-1185">Reference proteome</keyword>
<accession>A0A2M9ZJM5</accession>
<dbReference type="EMBL" id="NPDZ01000011">
    <property type="protein sequence ID" value="PJZ72231.1"/>
    <property type="molecule type" value="Genomic_DNA"/>
</dbReference>
<protein>
    <submittedName>
        <fullName evidence="3">Uncharacterized protein</fullName>
    </submittedName>
</protein>
<organism evidence="3 5">
    <name type="scientific">Leptospira perolatii</name>
    <dbReference type="NCBI Taxonomy" id="2023191"/>
    <lineage>
        <taxon>Bacteria</taxon>
        <taxon>Pseudomonadati</taxon>
        <taxon>Spirochaetota</taxon>
        <taxon>Spirochaetia</taxon>
        <taxon>Leptospirales</taxon>
        <taxon>Leptospiraceae</taxon>
        <taxon>Leptospira</taxon>
    </lineage>
</organism>
<proteinExistence type="predicted"/>
<reference evidence="4 5" key="1">
    <citation type="submission" date="2017-07" db="EMBL/GenBank/DDBJ databases">
        <title>Leptospira spp. isolated from tropical soils.</title>
        <authorList>
            <person name="Thibeaux R."/>
            <person name="Iraola G."/>
            <person name="Ferres I."/>
            <person name="Bierque E."/>
            <person name="Girault D."/>
            <person name="Soupe-Gilbert M.-E."/>
            <person name="Picardeau M."/>
            <person name="Goarant C."/>
        </authorList>
    </citation>
    <scope>NUCLEOTIDE SEQUENCE [LARGE SCALE GENOMIC DNA]</scope>
    <source>
        <strain evidence="3 5">FH1-B-B1</strain>
        <strain evidence="2 4">FH1-B-C1</strain>
    </source>
</reference>
<comment type="caution">
    <text evidence="3">The sequence shown here is derived from an EMBL/GenBank/DDBJ whole genome shotgun (WGS) entry which is preliminary data.</text>
</comment>
<evidence type="ECO:0000313" key="4">
    <source>
        <dbReference type="Proteomes" id="UP000231962"/>
    </source>
</evidence>
<sequence length="96" mass="10973">MDHSESAMKLAVRISWNERDARKVLRVIADAVLVTGLTEIEILDFLPHGLEEEILELKENYDWPKFKKQLIGKLSKKDHSSPALSILHPDLAEEPD</sequence>
<name>A0A2M9ZJM5_9LEPT</name>
<evidence type="ECO:0000256" key="1">
    <source>
        <dbReference type="SAM" id="MobiDB-lite"/>
    </source>
</evidence>
<dbReference type="EMBL" id="NPDY01000019">
    <property type="protein sequence ID" value="PJZ68576.1"/>
    <property type="molecule type" value="Genomic_DNA"/>
</dbReference>
<evidence type="ECO:0000313" key="2">
    <source>
        <dbReference type="EMBL" id="PJZ68576.1"/>
    </source>
</evidence>
<feature type="region of interest" description="Disordered" evidence="1">
    <location>
        <begin position="77"/>
        <end position="96"/>
    </location>
</feature>
<gene>
    <name evidence="2" type="ORF">CH360_15435</name>
    <name evidence="3" type="ORF">CH373_14980</name>
</gene>
<dbReference type="AlphaFoldDB" id="A0A2M9ZJM5"/>
<dbReference type="Proteomes" id="UP000231990">
    <property type="component" value="Unassembled WGS sequence"/>
</dbReference>
<evidence type="ECO:0000313" key="3">
    <source>
        <dbReference type="EMBL" id="PJZ72231.1"/>
    </source>
</evidence>
<dbReference type="Proteomes" id="UP000231962">
    <property type="component" value="Unassembled WGS sequence"/>
</dbReference>